<keyword evidence="2" id="KW-1185">Reference proteome</keyword>
<dbReference type="AlphaFoldDB" id="A0A0H2R2K3"/>
<organism evidence="1 2">
    <name type="scientific">Schizopora paradoxa</name>
    <dbReference type="NCBI Taxonomy" id="27342"/>
    <lineage>
        <taxon>Eukaryota</taxon>
        <taxon>Fungi</taxon>
        <taxon>Dikarya</taxon>
        <taxon>Basidiomycota</taxon>
        <taxon>Agaricomycotina</taxon>
        <taxon>Agaricomycetes</taxon>
        <taxon>Hymenochaetales</taxon>
        <taxon>Schizoporaceae</taxon>
        <taxon>Schizopora</taxon>
    </lineage>
</organism>
<reference evidence="1 2" key="1">
    <citation type="submission" date="2015-04" db="EMBL/GenBank/DDBJ databases">
        <title>Complete genome sequence of Schizopora paradoxa KUC8140, a cosmopolitan wood degrader in East Asia.</title>
        <authorList>
            <consortium name="DOE Joint Genome Institute"/>
            <person name="Min B."/>
            <person name="Park H."/>
            <person name="Jang Y."/>
            <person name="Kim J.-J."/>
            <person name="Kim K.H."/>
            <person name="Pangilinan J."/>
            <person name="Lipzen A."/>
            <person name="Riley R."/>
            <person name="Grigoriev I.V."/>
            <person name="Spatafora J.W."/>
            <person name="Choi I.-G."/>
        </authorList>
    </citation>
    <scope>NUCLEOTIDE SEQUENCE [LARGE SCALE GENOMIC DNA]</scope>
    <source>
        <strain evidence="1 2">KUC8140</strain>
    </source>
</reference>
<accession>A0A0H2R2K3</accession>
<dbReference type="EMBL" id="KQ086290">
    <property type="protein sequence ID" value="KLO05572.1"/>
    <property type="molecule type" value="Genomic_DNA"/>
</dbReference>
<sequence length="90" mass="10132">MMSNYRALLAAAVDLVLVFAPIFLFLFLHARDLRDDEAFPIVMDLGNSALEQINLERKNAIIHAASVVEPDQLQLKRTFDDAFGESLEEP</sequence>
<evidence type="ECO:0000313" key="2">
    <source>
        <dbReference type="Proteomes" id="UP000053477"/>
    </source>
</evidence>
<dbReference type="InParanoid" id="A0A0H2R2K3"/>
<name>A0A0H2R2K3_9AGAM</name>
<proteinExistence type="predicted"/>
<gene>
    <name evidence="1" type="ORF">SCHPADRAFT_720894</name>
</gene>
<evidence type="ECO:0000313" key="1">
    <source>
        <dbReference type="EMBL" id="KLO05572.1"/>
    </source>
</evidence>
<protein>
    <submittedName>
        <fullName evidence="1">Uncharacterized protein</fullName>
    </submittedName>
</protein>
<dbReference type="Proteomes" id="UP000053477">
    <property type="component" value="Unassembled WGS sequence"/>
</dbReference>